<dbReference type="GO" id="GO:0022857">
    <property type="term" value="F:transmembrane transporter activity"/>
    <property type="evidence" value="ECO:0007669"/>
    <property type="project" value="TreeGrafter"/>
</dbReference>
<evidence type="ECO:0008006" key="8">
    <source>
        <dbReference type="Google" id="ProtNLM"/>
    </source>
</evidence>
<evidence type="ECO:0000256" key="5">
    <source>
        <dbReference type="ARBA" id="ARBA00023136"/>
    </source>
</evidence>
<dbReference type="AlphaFoldDB" id="A0A9P5MW67"/>
<dbReference type="EMBL" id="WHVB01000008">
    <property type="protein sequence ID" value="KAF8480213.1"/>
    <property type="molecule type" value="Genomic_DNA"/>
</dbReference>
<keyword evidence="7" id="KW-1185">Reference proteome</keyword>
<dbReference type="PANTHER" id="PTHR43791:SF85">
    <property type="entry name" value="TRANSPORTER, PUTATIVE (AFU_ORTHOLOGUE AFUA_6G00710)-RELATED"/>
    <property type="match status" value="1"/>
</dbReference>
<protein>
    <recommendedName>
        <fullName evidence="8">MFS transporter</fullName>
    </recommendedName>
</protein>
<proteinExistence type="predicted"/>
<comment type="subcellular location">
    <subcellularLocation>
        <location evidence="1">Membrane</location>
        <topology evidence="1">Multi-pass membrane protein</topology>
    </subcellularLocation>
</comment>
<organism evidence="6 7">
    <name type="scientific">Russula ochroleuca</name>
    <dbReference type="NCBI Taxonomy" id="152965"/>
    <lineage>
        <taxon>Eukaryota</taxon>
        <taxon>Fungi</taxon>
        <taxon>Dikarya</taxon>
        <taxon>Basidiomycota</taxon>
        <taxon>Agaricomycotina</taxon>
        <taxon>Agaricomycetes</taxon>
        <taxon>Russulales</taxon>
        <taxon>Russulaceae</taxon>
        <taxon>Russula</taxon>
    </lineage>
</organism>
<dbReference type="Gene3D" id="1.20.1250.20">
    <property type="entry name" value="MFS general substrate transporter like domains"/>
    <property type="match status" value="1"/>
</dbReference>
<accession>A0A9P5MW67</accession>
<keyword evidence="5" id="KW-0472">Membrane</keyword>
<evidence type="ECO:0000256" key="2">
    <source>
        <dbReference type="ARBA" id="ARBA00022448"/>
    </source>
</evidence>
<dbReference type="InterPro" id="IPR036259">
    <property type="entry name" value="MFS_trans_sf"/>
</dbReference>
<evidence type="ECO:0000256" key="3">
    <source>
        <dbReference type="ARBA" id="ARBA00022692"/>
    </source>
</evidence>
<sequence length="73" mass="8146">MFVLLSFMDRSNIGNARVAGLTKSLHMTNNQFSTALTMTYVPYVLMEIPMNLLMKRLGANVTLPITAILWGIV</sequence>
<evidence type="ECO:0000313" key="7">
    <source>
        <dbReference type="Proteomes" id="UP000759537"/>
    </source>
</evidence>
<comment type="caution">
    <text evidence="6">The sequence shown here is derived from an EMBL/GenBank/DDBJ whole genome shotgun (WGS) entry which is preliminary data.</text>
</comment>
<name>A0A9P5MW67_9AGAM</name>
<gene>
    <name evidence="6" type="ORF">DFH94DRAFT_465537</name>
</gene>
<dbReference type="PANTHER" id="PTHR43791">
    <property type="entry name" value="PERMEASE-RELATED"/>
    <property type="match status" value="1"/>
</dbReference>
<dbReference type="GO" id="GO:0016020">
    <property type="term" value="C:membrane"/>
    <property type="evidence" value="ECO:0007669"/>
    <property type="project" value="UniProtKB-SubCell"/>
</dbReference>
<dbReference type="OrthoDB" id="2985014at2759"/>
<keyword evidence="2" id="KW-0813">Transport</keyword>
<dbReference type="Proteomes" id="UP000759537">
    <property type="component" value="Unassembled WGS sequence"/>
</dbReference>
<evidence type="ECO:0000256" key="4">
    <source>
        <dbReference type="ARBA" id="ARBA00022989"/>
    </source>
</evidence>
<reference evidence="6" key="1">
    <citation type="submission" date="2019-10" db="EMBL/GenBank/DDBJ databases">
        <authorList>
            <consortium name="DOE Joint Genome Institute"/>
            <person name="Kuo A."/>
            <person name="Miyauchi S."/>
            <person name="Kiss E."/>
            <person name="Drula E."/>
            <person name="Kohler A."/>
            <person name="Sanchez-Garcia M."/>
            <person name="Andreopoulos B."/>
            <person name="Barry K.W."/>
            <person name="Bonito G."/>
            <person name="Buee M."/>
            <person name="Carver A."/>
            <person name="Chen C."/>
            <person name="Cichocki N."/>
            <person name="Clum A."/>
            <person name="Culley D."/>
            <person name="Crous P.W."/>
            <person name="Fauchery L."/>
            <person name="Girlanda M."/>
            <person name="Hayes R."/>
            <person name="Keri Z."/>
            <person name="LaButti K."/>
            <person name="Lipzen A."/>
            <person name="Lombard V."/>
            <person name="Magnuson J."/>
            <person name="Maillard F."/>
            <person name="Morin E."/>
            <person name="Murat C."/>
            <person name="Nolan M."/>
            <person name="Ohm R."/>
            <person name="Pangilinan J."/>
            <person name="Pereira M."/>
            <person name="Perotto S."/>
            <person name="Peter M."/>
            <person name="Riley R."/>
            <person name="Sitrit Y."/>
            <person name="Stielow B."/>
            <person name="Szollosi G."/>
            <person name="Zifcakova L."/>
            <person name="Stursova M."/>
            <person name="Spatafora J.W."/>
            <person name="Tedersoo L."/>
            <person name="Vaario L.-M."/>
            <person name="Yamada A."/>
            <person name="Yan M."/>
            <person name="Wang P."/>
            <person name="Xu J."/>
            <person name="Bruns T."/>
            <person name="Baldrian P."/>
            <person name="Vilgalys R."/>
            <person name="Henrissat B."/>
            <person name="Grigoriev I.V."/>
            <person name="Hibbett D."/>
            <person name="Nagy L.G."/>
            <person name="Martin F.M."/>
        </authorList>
    </citation>
    <scope>NUCLEOTIDE SEQUENCE</scope>
    <source>
        <strain evidence="6">Prilba</strain>
    </source>
</reference>
<keyword evidence="4" id="KW-1133">Transmembrane helix</keyword>
<keyword evidence="3" id="KW-0812">Transmembrane</keyword>
<dbReference type="SUPFAM" id="SSF103473">
    <property type="entry name" value="MFS general substrate transporter"/>
    <property type="match status" value="1"/>
</dbReference>
<evidence type="ECO:0000256" key="1">
    <source>
        <dbReference type="ARBA" id="ARBA00004141"/>
    </source>
</evidence>
<evidence type="ECO:0000313" key="6">
    <source>
        <dbReference type="EMBL" id="KAF8480213.1"/>
    </source>
</evidence>
<reference evidence="6" key="2">
    <citation type="journal article" date="2020" name="Nat. Commun.">
        <title>Large-scale genome sequencing of mycorrhizal fungi provides insights into the early evolution of symbiotic traits.</title>
        <authorList>
            <person name="Miyauchi S."/>
            <person name="Kiss E."/>
            <person name="Kuo A."/>
            <person name="Drula E."/>
            <person name="Kohler A."/>
            <person name="Sanchez-Garcia M."/>
            <person name="Morin E."/>
            <person name="Andreopoulos B."/>
            <person name="Barry K.W."/>
            <person name="Bonito G."/>
            <person name="Buee M."/>
            <person name="Carver A."/>
            <person name="Chen C."/>
            <person name="Cichocki N."/>
            <person name="Clum A."/>
            <person name="Culley D."/>
            <person name="Crous P.W."/>
            <person name="Fauchery L."/>
            <person name="Girlanda M."/>
            <person name="Hayes R.D."/>
            <person name="Keri Z."/>
            <person name="LaButti K."/>
            <person name="Lipzen A."/>
            <person name="Lombard V."/>
            <person name="Magnuson J."/>
            <person name="Maillard F."/>
            <person name="Murat C."/>
            <person name="Nolan M."/>
            <person name="Ohm R.A."/>
            <person name="Pangilinan J."/>
            <person name="Pereira M.F."/>
            <person name="Perotto S."/>
            <person name="Peter M."/>
            <person name="Pfister S."/>
            <person name="Riley R."/>
            <person name="Sitrit Y."/>
            <person name="Stielow J.B."/>
            <person name="Szollosi G."/>
            <person name="Zifcakova L."/>
            <person name="Stursova M."/>
            <person name="Spatafora J.W."/>
            <person name="Tedersoo L."/>
            <person name="Vaario L.M."/>
            <person name="Yamada A."/>
            <person name="Yan M."/>
            <person name="Wang P."/>
            <person name="Xu J."/>
            <person name="Bruns T."/>
            <person name="Baldrian P."/>
            <person name="Vilgalys R."/>
            <person name="Dunand C."/>
            <person name="Henrissat B."/>
            <person name="Grigoriev I.V."/>
            <person name="Hibbett D."/>
            <person name="Nagy L.G."/>
            <person name="Martin F.M."/>
        </authorList>
    </citation>
    <scope>NUCLEOTIDE SEQUENCE</scope>
    <source>
        <strain evidence="6">Prilba</strain>
    </source>
</reference>